<accession>B8GHU2</accession>
<evidence type="ECO:0000313" key="2">
    <source>
        <dbReference type="Proteomes" id="UP000002457"/>
    </source>
</evidence>
<dbReference type="EMBL" id="CP001338">
    <property type="protein sequence ID" value="ACL16682.1"/>
    <property type="molecule type" value="Genomic_DNA"/>
</dbReference>
<dbReference type="AlphaFoldDB" id="B8GHU2"/>
<dbReference type="HOGENOM" id="CLU_3282890_0_0_2"/>
<sequence>MSLLYRQDLQDNNQLSLFIDIIKNSIPSGEMKPVDDRTAS</sequence>
<dbReference type="KEGG" id="mpl:Mpal_1349"/>
<proteinExistence type="predicted"/>
<gene>
    <name evidence="1" type="ordered locus">Mpal_1349</name>
</gene>
<reference evidence="1 2" key="1">
    <citation type="journal article" date="2015" name="Genome Announc.">
        <title>Complete Genome Sequence of Methanosphaerula palustris E1-9CT, a Hydrogenotrophic Methanogen Isolated from a Minerotrophic Fen Peatland.</title>
        <authorList>
            <person name="Cadillo-Quiroz H."/>
            <person name="Browne P."/>
            <person name="Kyrpides N."/>
            <person name="Woyke T."/>
            <person name="Goodwin L."/>
            <person name="Detter C."/>
            <person name="Yavitt J.B."/>
            <person name="Zinder S.H."/>
        </authorList>
    </citation>
    <scope>NUCLEOTIDE SEQUENCE [LARGE SCALE GENOMIC DNA]</scope>
    <source>
        <strain evidence="2">ATCC BAA-1556 / DSM 19958 / E1-9c</strain>
    </source>
</reference>
<evidence type="ECO:0000313" key="1">
    <source>
        <dbReference type="EMBL" id="ACL16682.1"/>
    </source>
</evidence>
<dbReference type="Proteomes" id="UP000002457">
    <property type="component" value="Chromosome"/>
</dbReference>
<protein>
    <submittedName>
        <fullName evidence="1">Uncharacterized protein</fullName>
    </submittedName>
</protein>
<keyword evidence="2" id="KW-1185">Reference proteome</keyword>
<organism evidence="1 2">
    <name type="scientific">Methanosphaerula palustris (strain ATCC BAA-1556 / DSM 19958 / E1-9c)</name>
    <dbReference type="NCBI Taxonomy" id="521011"/>
    <lineage>
        <taxon>Archaea</taxon>
        <taxon>Methanobacteriati</taxon>
        <taxon>Methanobacteriota</taxon>
        <taxon>Stenosarchaea group</taxon>
        <taxon>Methanomicrobia</taxon>
        <taxon>Methanomicrobiales</taxon>
        <taxon>Methanoregulaceae</taxon>
        <taxon>Methanosphaerula</taxon>
    </lineage>
</organism>
<name>B8GHU2_METPE</name>